<evidence type="ECO:0000256" key="1">
    <source>
        <dbReference type="ARBA" id="ARBA00007074"/>
    </source>
</evidence>
<dbReference type="Pfam" id="PF00877">
    <property type="entry name" value="NLPC_P60"/>
    <property type="match status" value="1"/>
</dbReference>
<name>A0A419DGX6_9BACT</name>
<feature type="domain" description="NlpC/P60" evidence="5">
    <location>
        <begin position="59"/>
        <end position="196"/>
    </location>
</feature>
<dbReference type="PROSITE" id="PS51935">
    <property type="entry name" value="NLPC_P60"/>
    <property type="match status" value="1"/>
</dbReference>
<dbReference type="EMBL" id="QZJW01000002">
    <property type="protein sequence ID" value="RJO62330.1"/>
    <property type="molecule type" value="Genomic_DNA"/>
</dbReference>
<keyword evidence="3" id="KW-0378">Hydrolase</keyword>
<evidence type="ECO:0000256" key="4">
    <source>
        <dbReference type="ARBA" id="ARBA00022807"/>
    </source>
</evidence>
<dbReference type="Gene3D" id="3.90.1720.10">
    <property type="entry name" value="endopeptidase domain like (from Nostoc punctiforme)"/>
    <property type="match status" value="1"/>
</dbReference>
<comment type="similarity">
    <text evidence="1">Belongs to the peptidase C40 family.</text>
</comment>
<dbReference type="AlphaFoldDB" id="A0A419DGX6"/>
<reference evidence="6 7" key="1">
    <citation type="journal article" date="2017" name="ISME J.">
        <title>Energy and carbon metabolisms in a deep terrestrial subsurface fluid microbial community.</title>
        <authorList>
            <person name="Momper L."/>
            <person name="Jungbluth S.P."/>
            <person name="Lee M.D."/>
            <person name="Amend J.P."/>
        </authorList>
    </citation>
    <scope>NUCLEOTIDE SEQUENCE [LARGE SCALE GENOMIC DNA]</scope>
    <source>
        <strain evidence="6">SURF_29</strain>
    </source>
</reference>
<evidence type="ECO:0000259" key="5">
    <source>
        <dbReference type="PROSITE" id="PS51935"/>
    </source>
</evidence>
<evidence type="ECO:0000256" key="3">
    <source>
        <dbReference type="ARBA" id="ARBA00022801"/>
    </source>
</evidence>
<evidence type="ECO:0000256" key="2">
    <source>
        <dbReference type="ARBA" id="ARBA00022670"/>
    </source>
</evidence>
<proteinExistence type="inferred from homology"/>
<dbReference type="SUPFAM" id="SSF54001">
    <property type="entry name" value="Cysteine proteinases"/>
    <property type="match status" value="1"/>
</dbReference>
<sequence>MVNPPVLASSSSVSPTVKSDDMGAFLFYLFVNKSKACPTSAGGSPGGLPPNCNISGLTPGGKAVCAAEQAAALQKPYIWGGPLECRGNWGSCPQLPQISGFDCSGLTGWAWFQAAGLNIGNVTTTQLANIPNHPAVSDLQPGDLVFFGYGNVHVAIYKGAGKVIHAPQPGDVVREADLNGLAGYFDGGIIGTARPQ</sequence>
<evidence type="ECO:0000313" key="7">
    <source>
        <dbReference type="Proteomes" id="UP000285655"/>
    </source>
</evidence>
<keyword evidence="2" id="KW-0645">Protease</keyword>
<dbReference type="InterPro" id="IPR051794">
    <property type="entry name" value="PG_Endopeptidase_C40"/>
</dbReference>
<organism evidence="6 7">
    <name type="scientific">candidate division WS5 bacterium</name>
    <dbReference type="NCBI Taxonomy" id="2093353"/>
    <lineage>
        <taxon>Bacteria</taxon>
        <taxon>candidate division WS5</taxon>
    </lineage>
</organism>
<dbReference type="PANTHER" id="PTHR47359">
    <property type="entry name" value="PEPTIDOGLYCAN DL-ENDOPEPTIDASE CWLO"/>
    <property type="match status" value="1"/>
</dbReference>
<accession>A0A419DGX6</accession>
<evidence type="ECO:0000313" key="6">
    <source>
        <dbReference type="EMBL" id="RJO62330.1"/>
    </source>
</evidence>
<comment type="caution">
    <text evidence="6">The sequence shown here is derived from an EMBL/GenBank/DDBJ whole genome shotgun (WGS) entry which is preliminary data.</text>
</comment>
<gene>
    <name evidence="6" type="ORF">C4544_00180</name>
</gene>
<dbReference type="Proteomes" id="UP000285655">
    <property type="component" value="Unassembled WGS sequence"/>
</dbReference>
<dbReference type="GO" id="GO:0008234">
    <property type="term" value="F:cysteine-type peptidase activity"/>
    <property type="evidence" value="ECO:0007669"/>
    <property type="project" value="UniProtKB-KW"/>
</dbReference>
<dbReference type="InterPro" id="IPR038765">
    <property type="entry name" value="Papain-like_cys_pep_sf"/>
</dbReference>
<dbReference type="InterPro" id="IPR000064">
    <property type="entry name" value="NLP_P60_dom"/>
</dbReference>
<keyword evidence="4" id="KW-0788">Thiol protease</keyword>
<protein>
    <recommendedName>
        <fullName evidence="5">NlpC/P60 domain-containing protein</fullName>
    </recommendedName>
</protein>
<dbReference type="GO" id="GO:0006508">
    <property type="term" value="P:proteolysis"/>
    <property type="evidence" value="ECO:0007669"/>
    <property type="project" value="UniProtKB-KW"/>
</dbReference>
<dbReference type="PANTHER" id="PTHR47359:SF3">
    <property type="entry name" value="NLP_P60 DOMAIN-CONTAINING PROTEIN-RELATED"/>
    <property type="match status" value="1"/>
</dbReference>